<organism evidence="1">
    <name type="scientific">Nothobranchius furzeri</name>
    <name type="common">Turquoise killifish</name>
    <dbReference type="NCBI Taxonomy" id="105023"/>
    <lineage>
        <taxon>Eukaryota</taxon>
        <taxon>Metazoa</taxon>
        <taxon>Chordata</taxon>
        <taxon>Craniata</taxon>
        <taxon>Vertebrata</taxon>
        <taxon>Euteleostomi</taxon>
        <taxon>Actinopterygii</taxon>
        <taxon>Neopterygii</taxon>
        <taxon>Teleostei</taxon>
        <taxon>Neoteleostei</taxon>
        <taxon>Acanthomorphata</taxon>
        <taxon>Ovalentaria</taxon>
        <taxon>Atherinomorphae</taxon>
        <taxon>Cyprinodontiformes</taxon>
        <taxon>Nothobranchiidae</taxon>
        <taxon>Nothobranchius</taxon>
    </lineage>
</organism>
<gene>
    <name evidence="1" type="primary">Nfu_g_1_003685</name>
</gene>
<evidence type="ECO:0000313" key="1">
    <source>
        <dbReference type="EMBL" id="SBP46888.1"/>
    </source>
</evidence>
<feature type="non-terminal residue" evidence="1">
    <location>
        <position position="1"/>
    </location>
</feature>
<sequence>VSGDTTVHQTCCLHNKLTLNCKYHSNKYLFSSFSVFDRLIFLMSHSQWSQLALGGIRLDPELSLGADHLFQLIFHS</sequence>
<dbReference type="EMBL" id="HADY01008403">
    <property type="protein sequence ID" value="SBP46888.1"/>
    <property type="molecule type" value="Transcribed_RNA"/>
</dbReference>
<name>A0A1A7ZWV3_NOTFU</name>
<protein>
    <submittedName>
        <fullName evidence="1">Uncharacterized protein</fullName>
    </submittedName>
</protein>
<accession>A0A1A7ZWV3</accession>
<reference evidence="1" key="1">
    <citation type="submission" date="2016-05" db="EMBL/GenBank/DDBJ databases">
        <authorList>
            <person name="Lavstsen T."/>
            <person name="Jespersen J.S."/>
        </authorList>
    </citation>
    <scope>NUCLEOTIDE SEQUENCE</scope>
    <source>
        <tissue evidence="1">Brain</tissue>
    </source>
</reference>
<reference evidence="1" key="2">
    <citation type="submission" date="2016-06" db="EMBL/GenBank/DDBJ databases">
        <title>The genome of a short-lived fish provides insights into sex chromosome evolution and the genetic control of aging.</title>
        <authorList>
            <person name="Reichwald K."/>
            <person name="Felder M."/>
            <person name="Petzold A."/>
            <person name="Koch P."/>
            <person name="Groth M."/>
            <person name="Platzer M."/>
        </authorList>
    </citation>
    <scope>NUCLEOTIDE SEQUENCE</scope>
    <source>
        <tissue evidence="1">Brain</tissue>
    </source>
</reference>
<dbReference type="AlphaFoldDB" id="A0A1A7ZWV3"/>
<proteinExistence type="predicted"/>
<feature type="non-terminal residue" evidence="1">
    <location>
        <position position="76"/>
    </location>
</feature>